<dbReference type="Pfam" id="PF20431">
    <property type="entry name" value="E_motif"/>
    <property type="match status" value="1"/>
</dbReference>
<feature type="repeat" description="PPR" evidence="2">
    <location>
        <begin position="376"/>
        <end position="410"/>
    </location>
</feature>
<organism evidence="3 4">
    <name type="scientific">Artemisia annua</name>
    <name type="common">Sweet wormwood</name>
    <dbReference type="NCBI Taxonomy" id="35608"/>
    <lineage>
        <taxon>Eukaryota</taxon>
        <taxon>Viridiplantae</taxon>
        <taxon>Streptophyta</taxon>
        <taxon>Embryophyta</taxon>
        <taxon>Tracheophyta</taxon>
        <taxon>Spermatophyta</taxon>
        <taxon>Magnoliopsida</taxon>
        <taxon>eudicotyledons</taxon>
        <taxon>Gunneridae</taxon>
        <taxon>Pentapetalae</taxon>
        <taxon>asterids</taxon>
        <taxon>campanulids</taxon>
        <taxon>Asterales</taxon>
        <taxon>Asteraceae</taxon>
        <taxon>Asteroideae</taxon>
        <taxon>Anthemideae</taxon>
        <taxon>Artemisiinae</taxon>
        <taxon>Artemisia</taxon>
    </lineage>
</organism>
<dbReference type="Proteomes" id="UP000245207">
    <property type="component" value="Unassembled WGS sequence"/>
</dbReference>
<evidence type="ECO:0000256" key="1">
    <source>
        <dbReference type="ARBA" id="ARBA00022737"/>
    </source>
</evidence>
<sequence>MLVEKVTTLLRHFLNFQQLKQLHTLILVHDLNHLNGLLIHQLITSQSTYSQNISHYLRSILLHLKQPDAGSATSVIRYFCTHTRFQEAFALYVELHTSGFVPSTFSVASALKACARTGNKNGGTMIHGDLAKAEELFSSMTNKDVVSWNSMVSGYSRNGDMDKALSLFQEMPERKLSSWNAMISGYVECGKVGLARNFYNSMPERNSISCITMIGGYSKCGDVESARELFSKMDRKDHLLYNAMITCYAKNSRPKEALHLFSEMIEPNVKVQPDKMTLATVTSACSQLGELSFGSWIHDCYMKQLGIAMDDHLCTALVYLYAKCGSIDTAFNLFHKLNKKDVVAYTSMILGCGLNGKEQIAIKLFDEMMESNIRPNLLTFTGVLTALSHVGMVEESYHCFNSMKKYGLVPTPDHYSLMVEILGRAGRLEEAHDLIKGMPMKPHAGVWGALLLACSTHNNVELGETAAKHCFELEADNSGYGSLLANIYAGAGRWEDAKRLRNSIHEKGLVKIPGSSWMDHMQA</sequence>
<dbReference type="GO" id="GO:0003723">
    <property type="term" value="F:RNA binding"/>
    <property type="evidence" value="ECO:0007669"/>
    <property type="project" value="InterPro"/>
</dbReference>
<dbReference type="SUPFAM" id="SSF81901">
    <property type="entry name" value="HCP-like"/>
    <property type="match status" value="1"/>
</dbReference>
<dbReference type="SUPFAM" id="SSF48452">
    <property type="entry name" value="TPR-like"/>
    <property type="match status" value="1"/>
</dbReference>
<dbReference type="InterPro" id="IPR011990">
    <property type="entry name" value="TPR-like_helical_dom_sf"/>
</dbReference>
<feature type="repeat" description="PPR" evidence="2">
    <location>
        <begin position="341"/>
        <end position="375"/>
    </location>
</feature>
<feature type="repeat" description="PPR" evidence="2">
    <location>
        <begin position="206"/>
        <end position="236"/>
    </location>
</feature>
<evidence type="ECO:0000256" key="2">
    <source>
        <dbReference type="PROSITE-ProRule" id="PRU00708"/>
    </source>
</evidence>
<proteinExistence type="predicted"/>
<dbReference type="EMBL" id="PKPP01001344">
    <property type="protein sequence ID" value="PWA83492.1"/>
    <property type="molecule type" value="Genomic_DNA"/>
</dbReference>
<evidence type="ECO:0000313" key="4">
    <source>
        <dbReference type="Proteomes" id="UP000245207"/>
    </source>
</evidence>
<feature type="repeat" description="PPR" evidence="2">
    <location>
        <begin position="237"/>
        <end position="271"/>
    </location>
</feature>
<dbReference type="OrthoDB" id="185373at2759"/>
<evidence type="ECO:0000313" key="3">
    <source>
        <dbReference type="EMBL" id="PWA83492.1"/>
    </source>
</evidence>
<dbReference type="PANTHER" id="PTHR47926">
    <property type="entry name" value="PENTATRICOPEPTIDE REPEAT-CONTAINING PROTEIN"/>
    <property type="match status" value="1"/>
</dbReference>
<dbReference type="FunFam" id="1.25.40.10:FF:000090">
    <property type="entry name" value="Pentatricopeptide repeat-containing protein, chloroplastic"/>
    <property type="match status" value="1"/>
</dbReference>
<feature type="repeat" description="PPR" evidence="2">
    <location>
        <begin position="68"/>
        <end position="102"/>
    </location>
</feature>
<dbReference type="Pfam" id="PF13041">
    <property type="entry name" value="PPR_2"/>
    <property type="match status" value="1"/>
</dbReference>
<dbReference type="NCBIfam" id="TIGR00756">
    <property type="entry name" value="PPR"/>
    <property type="match status" value="7"/>
</dbReference>
<comment type="caution">
    <text evidence="3">The sequence shown here is derived from an EMBL/GenBank/DDBJ whole genome shotgun (WGS) entry which is preliminary data.</text>
</comment>
<dbReference type="Gene3D" id="1.25.40.10">
    <property type="entry name" value="Tetratricopeptide repeat domain"/>
    <property type="match status" value="4"/>
</dbReference>
<name>A0A2U1PCL0_ARTAN</name>
<protein>
    <submittedName>
        <fullName evidence="3">Tetratricopeptide repeat (TPR)-like superfamily protein</fullName>
    </submittedName>
</protein>
<reference evidence="3 4" key="1">
    <citation type="journal article" date="2018" name="Mol. Plant">
        <title>The genome of Artemisia annua provides insight into the evolution of Asteraceae family and artemisinin biosynthesis.</title>
        <authorList>
            <person name="Shen Q."/>
            <person name="Zhang L."/>
            <person name="Liao Z."/>
            <person name="Wang S."/>
            <person name="Yan T."/>
            <person name="Shi P."/>
            <person name="Liu M."/>
            <person name="Fu X."/>
            <person name="Pan Q."/>
            <person name="Wang Y."/>
            <person name="Lv Z."/>
            <person name="Lu X."/>
            <person name="Zhang F."/>
            <person name="Jiang W."/>
            <person name="Ma Y."/>
            <person name="Chen M."/>
            <person name="Hao X."/>
            <person name="Li L."/>
            <person name="Tang Y."/>
            <person name="Lv G."/>
            <person name="Zhou Y."/>
            <person name="Sun X."/>
            <person name="Brodelius P.E."/>
            <person name="Rose J.K.C."/>
            <person name="Tang K."/>
        </authorList>
    </citation>
    <scope>NUCLEOTIDE SEQUENCE [LARGE SCALE GENOMIC DNA]</scope>
    <source>
        <strain evidence="4">cv. Huhao1</strain>
        <tissue evidence="3">Leaf</tissue>
    </source>
</reference>
<keyword evidence="1" id="KW-0677">Repeat</keyword>
<keyword evidence="4" id="KW-1185">Reference proteome</keyword>
<dbReference type="AlphaFoldDB" id="A0A2U1PCL0"/>
<dbReference type="InterPro" id="IPR046848">
    <property type="entry name" value="E_motif"/>
</dbReference>
<feature type="repeat" description="PPR" evidence="2">
    <location>
        <begin position="144"/>
        <end position="178"/>
    </location>
</feature>
<dbReference type="PANTHER" id="PTHR47926:SF545">
    <property type="entry name" value="PENTACOTRIPEPTIDE-REPEAT REGION OF PRORP DOMAIN-CONTAINING PROTEIN"/>
    <property type="match status" value="1"/>
</dbReference>
<dbReference type="Pfam" id="PF01535">
    <property type="entry name" value="PPR"/>
    <property type="match status" value="5"/>
</dbReference>
<dbReference type="PROSITE" id="PS51375">
    <property type="entry name" value="PPR"/>
    <property type="match status" value="6"/>
</dbReference>
<gene>
    <name evidence="3" type="ORF">CTI12_AA168590</name>
</gene>
<dbReference type="InterPro" id="IPR046960">
    <property type="entry name" value="PPR_At4g14850-like_plant"/>
</dbReference>
<dbReference type="InterPro" id="IPR002885">
    <property type="entry name" value="PPR_rpt"/>
</dbReference>
<accession>A0A2U1PCL0</accession>
<dbReference type="GO" id="GO:0009451">
    <property type="term" value="P:RNA modification"/>
    <property type="evidence" value="ECO:0007669"/>
    <property type="project" value="InterPro"/>
</dbReference>